<evidence type="ECO:0000259" key="3">
    <source>
        <dbReference type="PROSITE" id="PS50977"/>
    </source>
</evidence>
<reference evidence="5" key="1">
    <citation type="journal article" date="2019" name="Int. J. Syst. Evol. Microbiol.">
        <title>The Global Catalogue of Microorganisms (GCM) 10K type strain sequencing project: providing services to taxonomists for standard genome sequencing and annotation.</title>
        <authorList>
            <consortium name="The Broad Institute Genomics Platform"/>
            <consortium name="The Broad Institute Genome Sequencing Center for Infectious Disease"/>
            <person name="Wu L."/>
            <person name="Ma J."/>
        </authorList>
    </citation>
    <scope>NUCLEOTIDE SEQUENCE [LARGE SCALE GENOMIC DNA]</scope>
    <source>
        <strain evidence="5">JCM 13595</strain>
    </source>
</reference>
<dbReference type="InterPro" id="IPR050109">
    <property type="entry name" value="HTH-type_TetR-like_transc_reg"/>
</dbReference>
<dbReference type="Pfam" id="PF17932">
    <property type="entry name" value="TetR_C_24"/>
    <property type="match status" value="1"/>
</dbReference>
<sequence>MAKTAADLAVPRPPIEYWRRYVHDDLPPILHGALACFVEKGFHGTSIRQIAERSGLSVPGLYHHYESKHALLVAIMQDAMNDLWERTQMALVEAGDSVLRQLQLYIECLVLFHASRPAVASTTITETRSLNPQARSHHISLRDRQHKALDDIVDAGIAQGLFGTAHPREATTAVITMCTGVSQWFNPAGELTPTEVAARYQHFATRIVDAA</sequence>
<dbReference type="PANTHER" id="PTHR30055:SF237">
    <property type="entry name" value="TRANSCRIPTIONAL REPRESSOR MCE3R"/>
    <property type="match status" value="1"/>
</dbReference>
<dbReference type="SUPFAM" id="SSF46689">
    <property type="entry name" value="Homeodomain-like"/>
    <property type="match status" value="1"/>
</dbReference>
<keyword evidence="1 2" id="KW-0238">DNA-binding</keyword>
<comment type="caution">
    <text evidence="4">The sequence shown here is derived from an EMBL/GenBank/DDBJ whole genome shotgun (WGS) entry which is preliminary data.</text>
</comment>
<feature type="domain" description="HTH tetR-type" evidence="3">
    <location>
        <begin position="23"/>
        <end position="83"/>
    </location>
</feature>
<evidence type="ECO:0000256" key="1">
    <source>
        <dbReference type="ARBA" id="ARBA00023125"/>
    </source>
</evidence>
<evidence type="ECO:0000313" key="4">
    <source>
        <dbReference type="EMBL" id="GAA2044192.1"/>
    </source>
</evidence>
<proteinExistence type="predicted"/>
<dbReference type="InterPro" id="IPR036271">
    <property type="entry name" value="Tet_transcr_reg_TetR-rel_C_sf"/>
</dbReference>
<evidence type="ECO:0000313" key="5">
    <source>
        <dbReference type="Proteomes" id="UP001501461"/>
    </source>
</evidence>
<dbReference type="Gene3D" id="1.10.357.10">
    <property type="entry name" value="Tetracycline Repressor, domain 2"/>
    <property type="match status" value="1"/>
</dbReference>
<name>A0ABP5GF09_9MICC</name>
<dbReference type="EMBL" id="BAAAMN010000052">
    <property type="protein sequence ID" value="GAA2044192.1"/>
    <property type="molecule type" value="Genomic_DNA"/>
</dbReference>
<dbReference type="InterPro" id="IPR009057">
    <property type="entry name" value="Homeodomain-like_sf"/>
</dbReference>
<keyword evidence="5" id="KW-1185">Reference proteome</keyword>
<evidence type="ECO:0000256" key="2">
    <source>
        <dbReference type="PROSITE-ProRule" id="PRU00335"/>
    </source>
</evidence>
<organism evidence="4 5">
    <name type="scientific">Yaniella flava</name>
    <dbReference type="NCBI Taxonomy" id="287930"/>
    <lineage>
        <taxon>Bacteria</taxon>
        <taxon>Bacillati</taxon>
        <taxon>Actinomycetota</taxon>
        <taxon>Actinomycetes</taxon>
        <taxon>Micrococcales</taxon>
        <taxon>Micrococcaceae</taxon>
        <taxon>Yaniella</taxon>
    </lineage>
</organism>
<dbReference type="InterPro" id="IPR041490">
    <property type="entry name" value="KstR2_TetR_C"/>
</dbReference>
<dbReference type="Proteomes" id="UP001501461">
    <property type="component" value="Unassembled WGS sequence"/>
</dbReference>
<gene>
    <name evidence="4" type="ORF">GCM10009720_26340</name>
</gene>
<dbReference type="PROSITE" id="PS50977">
    <property type="entry name" value="HTH_TETR_2"/>
    <property type="match status" value="1"/>
</dbReference>
<dbReference type="PANTHER" id="PTHR30055">
    <property type="entry name" value="HTH-TYPE TRANSCRIPTIONAL REGULATOR RUTR"/>
    <property type="match status" value="1"/>
</dbReference>
<dbReference type="PRINTS" id="PR00455">
    <property type="entry name" value="HTHTETR"/>
</dbReference>
<dbReference type="Pfam" id="PF00440">
    <property type="entry name" value="TetR_N"/>
    <property type="match status" value="1"/>
</dbReference>
<protein>
    <submittedName>
        <fullName evidence="4">TetR/AcrR family transcriptional regulator</fullName>
    </submittedName>
</protein>
<feature type="DNA-binding region" description="H-T-H motif" evidence="2">
    <location>
        <begin position="46"/>
        <end position="65"/>
    </location>
</feature>
<dbReference type="SUPFAM" id="SSF48498">
    <property type="entry name" value="Tetracyclin repressor-like, C-terminal domain"/>
    <property type="match status" value="1"/>
</dbReference>
<accession>A0ABP5GF09</accession>
<dbReference type="InterPro" id="IPR001647">
    <property type="entry name" value="HTH_TetR"/>
</dbReference>
<dbReference type="RefSeq" id="WP_343959506.1">
    <property type="nucleotide sequence ID" value="NZ_BAAAMN010000052.1"/>
</dbReference>